<dbReference type="OrthoDB" id="9761504at2"/>
<evidence type="ECO:0000256" key="5">
    <source>
        <dbReference type="ARBA" id="ARBA00022840"/>
    </source>
</evidence>
<dbReference type="GO" id="GO:0004370">
    <property type="term" value="F:glycerol kinase activity"/>
    <property type="evidence" value="ECO:0007669"/>
    <property type="project" value="TreeGrafter"/>
</dbReference>
<dbReference type="Pfam" id="PF02782">
    <property type="entry name" value="FGGY_C"/>
    <property type="match status" value="1"/>
</dbReference>
<dbReference type="SUPFAM" id="SSF53067">
    <property type="entry name" value="Actin-like ATPase domain"/>
    <property type="match status" value="2"/>
</dbReference>
<evidence type="ECO:0000256" key="1">
    <source>
        <dbReference type="ARBA" id="ARBA00009156"/>
    </source>
</evidence>
<evidence type="ECO:0000313" key="10">
    <source>
        <dbReference type="EMBL" id="PPK93472.1"/>
    </source>
</evidence>
<dbReference type="GO" id="GO:0006071">
    <property type="term" value="P:glycerol metabolic process"/>
    <property type="evidence" value="ECO:0007669"/>
    <property type="project" value="TreeGrafter"/>
</dbReference>
<sequence>MATRELLAAAVDLGASSGRVVLGRVGPDRLDAEVVHRFANDPSRRDGHLRWDLAALEAGMLDGLAAAVARGRSAGGVTSAGVDTWAVDYGLLDPGGRLLADPVHYRDERTAGLRERLRPVIGDEEWYGVTGLQFLPFNTAYQLVAEEPELLARAEHLLMVPDLLVQRLTGAVAAERTNASTTQLYDVRAGRWSAQLIDALGLPRRLFPEVVDPGSAAGVLLPAVRERTGDDGRLTVHRVGSHDTASAVLAVPAEGERFAYISCGTWSLVGVELDAPVLTADSLAADFTNETGVDGTVRYLRNVTGMWLLEESRRQWRREGDAPELGELLAAAAAQPARRSVIDADDPSLAAPGDVPGRIRELCRRTGQEVPATPAAVVRCIVDSLALAHAETLADAVRLSGREVDVVHVVGGGALNALLMQATADACGLPVLAGPAEATALGNLLAQARAAGVVGGREHARELLRRTQRLVRYEPRDTASWRPLTAGVPVAG</sequence>
<dbReference type="Gene3D" id="3.30.420.40">
    <property type="match status" value="2"/>
</dbReference>
<dbReference type="RefSeq" id="WP_104433750.1">
    <property type="nucleotide sequence ID" value="NZ_PTJD01000010.1"/>
</dbReference>
<name>A0A2S6IGX8_9ACTN</name>
<gene>
    <name evidence="10" type="ORF">CLV92_110100</name>
</gene>
<proteinExistence type="inferred from homology"/>
<reference evidence="10 11" key="1">
    <citation type="submission" date="2018-02" db="EMBL/GenBank/DDBJ databases">
        <title>Genomic Encyclopedia of Archaeal and Bacterial Type Strains, Phase II (KMG-II): from individual species to whole genera.</title>
        <authorList>
            <person name="Goeker M."/>
        </authorList>
    </citation>
    <scope>NUCLEOTIDE SEQUENCE [LARGE SCALE GENOMIC DNA]</scope>
    <source>
        <strain evidence="10 11">DSM 22857</strain>
    </source>
</reference>
<evidence type="ECO:0000256" key="7">
    <source>
        <dbReference type="ARBA" id="ARBA00023308"/>
    </source>
</evidence>
<dbReference type="GO" id="GO:0005524">
    <property type="term" value="F:ATP binding"/>
    <property type="evidence" value="ECO:0007669"/>
    <property type="project" value="UniProtKB-KW"/>
</dbReference>
<dbReference type="InterPro" id="IPR018484">
    <property type="entry name" value="FGGY_N"/>
</dbReference>
<dbReference type="Pfam" id="PF00370">
    <property type="entry name" value="FGGY_N"/>
    <property type="match status" value="1"/>
</dbReference>
<keyword evidence="3" id="KW-0547">Nucleotide-binding</keyword>
<keyword evidence="2" id="KW-0808">Transferase</keyword>
<evidence type="ECO:0000256" key="4">
    <source>
        <dbReference type="ARBA" id="ARBA00022777"/>
    </source>
</evidence>
<accession>A0A2S6IGX8</accession>
<dbReference type="AlphaFoldDB" id="A0A2S6IGX8"/>
<organism evidence="10 11">
    <name type="scientific">Kineococcus xinjiangensis</name>
    <dbReference type="NCBI Taxonomy" id="512762"/>
    <lineage>
        <taxon>Bacteria</taxon>
        <taxon>Bacillati</taxon>
        <taxon>Actinomycetota</taxon>
        <taxon>Actinomycetes</taxon>
        <taxon>Kineosporiales</taxon>
        <taxon>Kineosporiaceae</taxon>
        <taxon>Kineococcus</taxon>
    </lineage>
</organism>
<dbReference type="InterPro" id="IPR043129">
    <property type="entry name" value="ATPase_NBD"/>
</dbReference>
<evidence type="ECO:0000259" key="9">
    <source>
        <dbReference type="Pfam" id="PF02782"/>
    </source>
</evidence>
<dbReference type="EMBL" id="PTJD01000010">
    <property type="protein sequence ID" value="PPK93472.1"/>
    <property type="molecule type" value="Genomic_DNA"/>
</dbReference>
<dbReference type="CDD" id="cd07771">
    <property type="entry name" value="ASKHA_NBD_FGGY_RhaB-like"/>
    <property type="match status" value="1"/>
</dbReference>
<keyword evidence="6" id="KW-1015">Disulfide bond</keyword>
<dbReference type="InterPro" id="IPR013449">
    <property type="entry name" value="Rhamnulokinase"/>
</dbReference>
<evidence type="ECO:0000256" key="6">
    <source>
        <dbReference type="ARBA" id="ARBA00023157"/>
    </source>
</evidence>
<feature type="domain" description="Carbohydrate kinase FGGY C-terminal" evidence="9">
    <location>
        <begin position="259"/>
        <end position="451"/>
    </location>
</feature>
<comment type="caution">
    <text evidence="10">The sequence shown here is derived from an EMBL/GenBank/DDBJ whole genome shotgun (WGS) entry which is preliminary data.</text>
</comment>
<keyword evidence="7" id="KW-0684">Rhamnose metabolism</keyword>
<feature type="domain" description="Carbohydrate kinase FGGY N-terminal" evidence="8">
    <location>
        <begin position="10"/>
        <end position="249"/>
    </location>
</feature>
<keyword evidence="5" id="KW-0067">ATP-binding</keyword>
<keyword evidence="4 10" id="KW-0418">Kinase</keyword>
<dbReference type="GO" id="GO:0008993">
    <property type="term" value="F:rhamnulokinase activity"/>
    <property type="evidence" value="ECO:0007669"/>
    <property type="project" value="InterPro"/>
</dbReference>
<dbReference type="PANTHER" id="PTHR10196:SF93">
    <property type="entry name" value="L-RHAMNULOKINASE"/>
    <property type="match status" value="1"/>
</dbReference>
<dbReference type="GO" id="GO:0019301">
    <property type="term" value="P:rhamnose catabolic process"/>
    <property type="evidence" value="ECO:0007669"/>
    <property type="project" value="InterPro"/>
</dbReference>
<dbReference type="InterPro" id="IPR018485">
    <property type="entry name" value="FGGY_C"/>
</dbReference>
<evidence type="ECO:0000256" key="2">
    <source>
        <dbReference type="ARBA" id="ARBA00022679"/>
    </source>
</evidence>
<evidence type="ECO:0000256" key="3">
    <source>
        <dbReference type="ARBA" id="ARBA00022741"/>
    </source>
</evidence>
<dbReference type="PANTHER" id="PTHR10196">
    <property type="entry name" value="SUGAR KINASE"/>
    <property type="match status" value="1"/>
</dbReference>
<comment type="similarity">
    <text evidence="1">Belongs to the FGGY kinase family.</text>
</comment>
<dbReference type="Proteomes" id="UP000239485">
    <property type="component" value="Unassembled WGS sequence"/>
</dbReference>
<keyword evidence="11" id="KW-1185">Reference proteome</keyword>
<evidence type="ECO:0000259" key="8">
    <source>
        <dbReference type="Pfam" id="PF00370"/>
    </source>
</evidence>
<protein>
    <submittedName>
        <fullName evidence="10">Rhamnulokinase</fullName>
    </submittedName>
</protein>
<dbReference type="GO" id="GO:0005829">
    <property type="term" value="C:cytosol"/>
    <property type="evidence" value="ECO:0007669"/>
    <property type="project" value="TreeGrafter"/>
</dbReference>
<evidence type="ECO:0000313" key="11">
    <source>
        <dbReference type="Proteomes" id="UP000239485"/>
    </source>
</evidence>